<organism evidence="3 4">
    <name type="scientific">Novosphingobium arvoryzae</name>
    <dbReference type="NCBI Taxonomy" id="1256514"/>
    <lineage>
        <taxon>Bacteria</taxon>
        <taxon>Pseudomonadati</taxon>
        <taxon>Pseudomonadota</taxon>
        <taxon>Alphaproteobacteria</taxon>
        <taxon>Sphingomonadales</taxon>
        <taxon>Sphingomonadaceae</taxon>
        <taxon>Novosphingobium</taxon>
    </lineage>
</organism>
<keyword evidence="1" id="KW-0732">Signal</keyword>
<dbReference type="Pfam" id="PF11008">
    <property type="entry name" value="DUF2846"/>
    <property type="match status" value="1"/>
</dbReference>
<reference evidence="3" key="1">
    <citation type="journal article" date="2014" name="Int. J. Syst. Evol. Microbiol.">
        <title>Complete genome sequence of Corynebacterium casei LMG S-19264T (=DSM 44701T), isolated from a smear-ripened cheese.</title>
        <authorList>
            <consortium name="US DOE Joint Genome Institute (JGI-PGF)"/>
            <person name="Walter F."/>
            <person name="Albersmeier A."/>
            <person name="Kalinowski J."/>
            <person name="Ruckert C."/>
        </authorList>
    </citation>
    <scope>NUCLEOTIDE SEQUENCE</scope>
    <source>
        <strain evidence="3">KCTC 32422</strain>
    </source>
</reference>
<accession>A0A918VF85</accession>
<proteinExistence type="predicted"/>
<dbReference type="Proteomes" id="UP000634139">
    <property type="component" value="Unassembled WGS sequence"/>
</dbReference>
<feature type="signal peptide" evidence="1">
    <location>
        <begin position="1"/>
        <end position="18"/>
    </location>
</feature>
<protein>
    <recommendedName>
        <fullName evidence="2">DUF2846 domain-containing protein</fullName>
    </recommendedName>
</protein>
<name>A0A918VF85_9SPHN</name>
<dbReference type="EMBL" id="BMZD01000002">
    <property type="protein sequence ID" value="GGZ93444.1"/>
    <property type="molecule type" value="Genomic_DNA"/>
</dbReference>
<comment type="caution">
    <text evidence="3">The sequence shown here is derived from an EMBL/GenBank/DDBJ whole genome shotgun (WGS) entry which is preliminary data.</text>
</comment>
<evidence type="ECO:0000256" key="1">
    <source>
        <dbReference type="SAM" id="SignalP"/>
    </source>
</evidence>
<feature type="domain" description="DUF2846" evidence="2">
    <location>
        <begin position="44"/>
        <end position="118"/>
    </location>
</feature>
<evidence type="ECO:0000259" key="2">
    <source>
        <dbReference type="Pfam" id="PF11008"/>
    </source>
</evidence>
<keyword evidence="4" id="KW-1185">Reference proteome</keyword>
<reference evidence="3" key="2">
    <citation type="submission" date="2020-09" db="EMBL/GenBank/DDBJ databases">
        <authorList>
            <person name="Sun Q."/>
            <person name="Kim S."/>
        </authorList>
    </citation>
    <scope>NUCLEOTIDE SEQUENCE</scope>
    <source>
        <strain evidence="3">KCTC 32422</strain>
    </source>
</reference>
<gene>
    <name evidence="3" type="ORF">GCM10011617_11630</name>
</gene>
<evidence type="ECO:0000313" key="3">
    <source>
        <dbReference type="EMBL" id="GGZ93444.1"/>
    </source>
</evidence>
<dbReference type="InterPro" id="IPR022548">
    <property type="entry name" value="DUF2846"/>
</dbReference>
<sequence length="150" mass="16299">MKRIVAAVAFACCATANAQEAETTVQAAPIAAPETVTAAAAPQTGKIVVYRQGAMVGLALGCPIRYKEREVVELGRNKYAELNVKPGRYILTNKTSSVQVEVAAGETQYVRCTIKMGMLTGRADLQYADKESFDKQAHEFQKKEPLFTPE</sequence>
<dbReference type="RefSeq" id="WP_189539477.1">
    <property type="nucleotide sequence ID" value="NZ_BMZD01000002.1"/>
</dbReference>
<evidence type="ECO:0000313" key="4">
    <source>
        <dbReference type="Proteomes" id="UP000634139"/>
    </source>
</evidence>
<dbReference type="AlphaFoldDB" id="A0A918VF85"/>
<feature type="chain" id="PRO_5036849588" description="DUF2846 domain-containing protein" evidence="1">
    <location>
        <begin position="19"/>
        <end position="150"/>
    </location>
</feature>